<accession>A0A1B2HVU4</accession>
<dbReference type="OrthoDB" id="3365037at2"/>
<dbReference type="KEGG" id="led:BBK82_43570"/>
<dbReference type="Proteomes" id="UP000093053">
    <property type="component" value="Chromosome"/>
</dbReference>
<gene>
    <name evidence="2" type="ORF">BBK82_43570</name>
</gene>
<protein>
    <recommendedName>
        <fullName evidence="4">DUF4231 domain-containing protein</fullName>
    </recommendedName>
</protein>
<evidence type="ECO:0000313" key="2">
    <source>
        <dbReference type="EMBL" id="ANZ41802.1"/>
    </source>
</evidence>
<dbReference type="InterPro" id="IPR025325">
    <property type="entry name" value="DUF4231"/>
</dbReference>
<keyword evidence="1" id="KW-1133">Transmembrane helix</keyword>
<dbReference type="STRING" id="1586287.BBK82_43570"/>
<keyword evidence="1" id="KW-0812">Transmembrane</keyword>
<evidence type="ECO:0000256" key="1">
    <source>
        <dbReference type="SAM" id="Phobius"/>
    </source>
</evidence>
<proteinExistence type="predicted"/>
<organism evidence="2 3">
    <name type="scientific">Lentzea guizhouensis</name>
    <dbReference type="NCBI Taxonomy" id="1586287"/>
    <lineage>
        <taxon>Bacteria</taxon>
        <taxon>Bacillati</taxon>
        <taxon>Actinomycetota</taxon>
        <taxon>Actinomycetes</taxon>
        <taxon>Pseudonocardiales</taxon>
        <taxon>Pseudonocardiaceae</taxon>
        <taxon>Lentzea</taxon>
    </lineage>
</organism>
<dbReference type="NCBIfam" id="NF033634">
    <property type="entry name" value="SLATT_1"/>
    <property type="match status" value="1"/>
</dbReference>
<dbReference type="AlphaFoldDB" id="A0A1B2HVU4"/>
<name>A0A1B2HVU4_9PSEU</name>
<dbReference type="EMBL" id="CP016793">
    <property type="protein sequence ID" value="ANZ41802.1"/>
    <property type="molecule type" value="Genomic_DNA"/>
</dbReference>
<feature type="transmembrane region" description="Helical" evidence="1">
    <location>
        <begin position="43"/>
        <end position="64"/>
    </location>
</feature>
<dbReference type="Pfam" id="PF14015">
    <property type="entry name" value="DUF4231"/>
    <property type="match status" value="1"/>
</dbReference>
<evidence type="ECO:0000313" key="3">
    <source>
        <dbReference type="Proteomes" id="UP000093053"/>
    </source>
</evidence>
<keyword evidence="1" id="KW-0472">Membrane</keyword>
<feature type="transmembrane region" description="Helical" evidence="1">
    <location>
        <begin position="70"/>
        <end position="90"/>
    </location>
</feature>
<evidence type="ECO:0008006" key="4">
    <source>
        <dbReference type="Google" id="ProtNLM"/>
    </source>
</evidence>
<keyword evidence="3" id="KW-1185">Reference proteome</keyword>
<sequence>MRRIPAFPARIASLNEGVVATADAYGAWLRTFYDVRARWHRRFYRLSGVAVIFVGAALPVLTSLDYPGKSWLISLAGVLVAGLTGLRAFYRWDQSWILLRNTEMAVTAAYLEWKTGPGNFPVTEEPEQKLLQEKNAAAFIDRLGELREREATIYFKDMAFPSVHGAKT</sequence>
<reference evidence="2 3" key="1">
    <citation type="submission" date="2016-07" db="EMBL/GenBank/DDBJ databases">
        <title>Complete genome sequence of the Lentzea guizhouensis DHS C013.</title>
        <authorList>
            <person name="Cao C."/>
        </authorList>
    </citation>
    <scope>NUCLEOTIDE SEQUENCE [LARGE SCALE GENOMIC DNA]</scope>
    <source>
        <strain evidence="2 3">DHS C013</strain>
    </source>
</reference>